<comment type="caution">
    <text evidence="1">The sequence shown here is derived from an EMBL/GenBank/DDBJ whole genome shotgun (WGS) entry which is preliminary data.</text>
</comment>
<reference evidence="1" key="1">
    <citation type="submission" date="2022-10" db="EMBL/GenBank/DDBJ databases">
        <title>Genome Sequence of Xylaria curta.</title>
        <authorList>
            <person name="Buettner E."/>
        </authorList>
    </citation>
    <scope>NUCLEOTIDE SEQUENCE</scope>
    <source>
        <strain evidence="1">Babe10</strain>
    </source>
</reference>
<protein>
    <submittedName>
        <fullName evidence="1">Uncharacterized protein</fullName>
    </submittedName>
</protein>
<organism evidence="1 2">
    <name type="scientific">Xylaria curta</name>
    <dbReference type="NCBI Taxonomy" id="42375"/>
    <lineage>
        <taxon>Eukaryota</taxon>
        <taxon>Fungi</taxon>
        <taxon>Dikarya</taxon>
        <taxon>Ascomycota</taxon>
        <taxon>Pezizomycotina</taxon>
        <taxon>Sordariomycetes</taxon>
        <taxon>Xylariomycetidae</taxon>
        <taxon>Xylariales</taxon>
        <taxon>Xylariaceae</taxon>
        <taxon>Xylaria</taxon>
    </lineage>
</organism>
<dbReference type="Proteomes" id="UP001143856">
    <property type="component" value="Unassembled WGS sequence"/>
</dbReference>
<keyword evidence="2" id="KW-1185">Reference proteome</keyword>
<evidence type="ECO:0000313" key="1">
    <source>
        <dbReference type="EMBL" id="KAJ2974598.1"/>
    </source>
</evidence>
<evidence type="ECO:0000313" key="2">
    <source>
        <dbReference type="Proteomes" id="UP001143856"/>
    </source>
</evidence>
<accession>A0ACC1N826</accession>
<sequence>MDLEDVRASIKKQGDSGILYAGKETYHHMCRFFSGYFYQVEALKKYKWYWRLEPDVDFSCSITYDPFRMMARHNKVYGYTIALFEEKRTCPSLFRSMSDWKESQNIPSTPLWNAGIDPSWVPWPFRSHMSWFSHRDKHGDGWNLCHYWSNFEIADLDFFRSEKYRSLFQKLEKEGGFYYERWGDAPVHTLAVNMLAEPHQIHHFADIGYRHDWFYQCPANTPGGQLPDSKTLNLVNETWAPEIEGGPTLVNVDARMDLLNGVWAQYKATKSEQRLTMGTRGNAAEAGFPLINTSS</sequence>
<dbReference type="EMBL" id="JAPDGR010002697">
    <property type="protein sequence ID" value="KAJ2974598.1"/>
    <property type="molecule type" value="Genomic_DNA"/>
</dbReference>
<proteinExistence type="predicted"/>
<name>A0ACC1N826_9PEZI</name>
<gene>
    <name evidence="1" type="ORF">NUW58_g8609</name>
</gene>